<evidence type="ECO:0000256" key="4">
    <source>
        <dbReference type="ARBA" id="ARBA00022801"/>
    </source>
</evidence>
<evidence type="ECO:0000259" key="9">
    <source>
        <dbReference type="Pfam" id="PF01343"/>
    </source>
</evidence>
<evidence type="ECO:0000256" key="5">
    <source>
        <dbReference type="ARBA" id="ARBA00022825"/>
    </source>
</evidence>
<dbReference type="InterPro" id="IPR002142">
    <property type="entry name" value="Peptidase_S49"/>
</dbReference>
<dbReference type="PANTHER" id="PTHR33209:SF1">
    <property type="entry name" value="PEPTIDASE S49 DOMAIN-CONTAINING PROTEIN"/>
    <property type="match status" value="1"/>
</dbReference>
<dbReference type="PANTHER" id="PTHR33209">
    <property type="entry name" value="PROTEASE 4"/>
    <property type="match status" value="1"/>
</dbReference>
<dbReference type="STRING" id="229203.SAMN05444338_109175"/>
<sequence>MKFLGNVLATIIGLFVFLMLFFFGILMIAALFGGDSETVTVKNNSVIELDLKNIKYDYAGKYKDPWVTIFSDKKSVGLTDVINAIEEAKTDGDIKGISILNGESTLGMAQSKALRDELESFKKSGKFVMAYANSYTQKEYYLNSVASPIYLNPVADMDFKGLSAEILFFKDFQEKSGVKMEVIRHGKYKSAVEPFLENEMSDANREQTTALLNSIWSSVVSEISKSRNVSVEKLNEIANGLLARTPEMAKAQHLVDIIAYEDVYHDAIRKLLKVEKEEEYNKVDIFDYTKKMMTTSNINDAKDEIAIIYAQGEIQSGEGDVNTIGEGSMRRSLQEARRNKNVKAIVLRIDSPGGNALTSDLIWREVELTKKVKPVVVSMGNYAASGGYYIACNANTIFAENNTITGSIGVFGILPNFSKLTTKIGINAQQVKTHENSARYSPFVPLDDKFKEVTLEGVEHIYKTFVTHVAEGRKMTFAQVDSIAQGRVWTGSEALKIGLVDKIGGLNEAIKEAAIIAKVKTYNTRNYPEYEKDFDDLLANLPFGQSKESFIKQELGEENYKVLQGIKRMQSQKGVQTMMPFEINIQ</sequence>
<keyword evidence="6 8" id="KW-0472">Membrane</keyword>
<dbReference type="Pfam" id="PF01343">
    <property type="entry name" value="Peptidase_S49"/>
    <property type="match status" value="2"/>
</dbReference>
<dbReference type="SUPFAM" id="SSF52096">
    <property type="entry name" value="ClpP/crotonase"/>
    <property type="match status" value="2"/>
</dbReference>
<evidence type="ECO:0000313" key="10">
    <source>
        <dbReference type="EMBL" id="SDX37761.1"/>
    </source>
</evidence>
<dbReference type="InterPro" id="IPR047272">
    <property type="entry name" value="S49_SppA_C"/>
</dbReference>
<dbReference type="GO" id="GO:0008236">
    <property type="term" value="F:serine-type peptidase activity"/>
    <property type="evidence" value="ECO:0007669"/>
    <property type="project" value="UniProtKB-KW"/>
</dbReference>
<evidence type="ECO:0000313" key="11">
    <source>
        <dbReference type="Proteomes" id="UP000198569"/>
    </source>
</evidence>
<name>A0A1H3B7Y8_9FLAO</name>
<dbReference type="NCBIfam" id="TIGR00706">
    <property type="entry name" value="SppA_dom"/>
    <property type="match status" value="1"/>
</dbReference>
<feature type="domain" description="Peptidase S49" evidence="9">
    <location>
        <begin position="369"/>
        <end position="519"/>
    </location>
</feature>
<keyword evidence="5" id="KW-0720">Serine protease</keyword>
<dbReference type="Gene3D" id="3.90.226.10">
    <property type="entry name" value="2-enoyl-CoA Hydratase, Chain A, domain 1"/>
    <property type="match status" value="3"/>
</dbReference>
<gene>
    <name evidence="10" type="ORF">SAMN05444338_109175</name>
</gene>
<keyword evidence="4" id="KW-0378">Hydrolase</keyword>
<comment type="similarity">
    <text evidence="2">Belongs to the peptidase S49 family.</text>
</comment>
<evidence type="ECO:0000256" key="8">
    <source>
        <dbReference type="SAM" id="Phobius"/>
    </source>
</evidence>
<evidence type="ECO:0000256" key="2">
    <source>
        <dbReference type="ARBA" id="ARBA00008683"/>
    </source>
</evidence>
<evidence type="ECO:0000256" key="6">
    <source>
        <dbReference type="ARBA" id="ARBA00023136"/>
    </source>
</evidence>
<evidence type="ECO:0000256" key="7">
    <source>
        <dbReference type="PIRSR" id="PIRSR001217-1"/>
    </source>
</evidence>
<dbReference type="RefSeq" id="WP_091433002.1">
    <property type="nucleotide sequence ID" value="NZ_FNMV01000009.1"/>
</dbReference>
<dbReference type="InterPro" id="IPR004634">
    <property type="entry name" value="Pept_S49_pIV"/>
</dbReference>
<keyword evidence="8" id="KW-0812">Transmembrane</keyword>
<dbReference type="CDD" id="cd07023">
    <property type="entry name" value="S49_Sppa_N_C"/>
    <property type="match status" value="1"/>
</dbReference>
<dbReference type="GO" id="GO:0006465">
    <property type="term" value="P:signal peptide processing"/>
    <property type="evidence" value="ECO:0007669"/>
    <property type="project" value="InterPro"/>
</dbReference>
<keyword evidence="3 10" id="KW-0645">Protease</keyword>
<dbReference type="OrthoDB" id="9764363at2"/>
<keyword evidence="8" id="KW-1133">Transmembrane helix</keyword>
<feature type="transmembrane region" description="Helical" evidence="8">
    <location>
        <begin position="7"/>
        <end position="32"/>
    </location>
</feature>
<dbReference type="AlphaFoldDB" id="A0A1H3B7Y8"/>
<dbReference type="NCBIfam" id="TIGR00705">
    <property type="entry name" value="SppA_67K"/>
    <property type="match status" value="1"/>
</dbReference>
<feature type="active site" description="Nucleophile" evidence="7">
    <location>
        <position position="385"/>
    </location>
</feature>
<keyword evidence="11" id="KW-1185">Reference proteome</keyword>
<dbReference type="EMBL" id="FNMV01000009">
    <property type="protein sequence ID" value="SDX37761.1"/>
    <property type="molecule type" value="Genomic_DNA"/>
</dbReference>
<reference evidence="11" key="1">
    <citation type="submission" date="2016-10" db="EMBL/GenBank/DDBJ databases">
        <authorList>
            <person name="Varghese N."/>
            <person name="Submissions S."/>
        </authorList>
    </citation>
    <scope>NUCLEOTIDE SEQUENCE [LARGE SCALE GENOMIC DNA]</scope>
    <source>
        <strain evidence="11">DSM 15718</strain>
    </source>
</reference>
<dbReference type="PIRSF" id="PIRSF001217">
    <property type="entry name" value="Protease_4_SppA"/>
    <property type="match status" value="1"/>
</dbReference>
<evidence type="ECO:0000256" key="1">
    <source>
        <dbReference type="ARBA" id="ARBA00004370"/>
    </source>
</evidence>
<proteinExistence type="inferred from homology"/>
<dbReference type="InterPro" id="IPR047217">
    <property type="entry name" value="S49_SppA_67K_type_N"/>
</dbReference>
<feature type="active site" description="Proton donor/acceptor" evidence="7">
    <location>
        <position position="189"/>
    </location>
</feature>
<dbReference type="InterPro" id="IPR029045">
    <property type="entry name" value="ClpP/crotonase-like_dom_sf"/>
</dbReference>
<organism evidence="10 11">
    <name type="scientific">Flavobacterium degerlachei</name>
    <dbReference type="NCBI Taxonomy" id="229203"/>
    <lineage>
        <taxon>Bacteria</taxon>
        <taxon>Pseudomonadati</taxon>
        <taxon>Bacteroidota</taxon>
        <taxon>Flavobacteriia</taxon>
        <taxon>Flavobacteriales</taxon>
        <taxon>Flavobacteriaceae</taxon>
        <taxon>Flavobacterium</taxon>
    </lineage>
</organism>
<dbReference type="CDD" id="cd07018">
    <property type="entry name" value="S49_SppA_67K_type"/>
    <property type="match status" value="1"/>
</dbReference>
<comment type="subcellular location">
    <subcellularLocation>
        <location evidence="1">Membrane</location>
    </subcellularLocation>
</comment>
<protein>
    <submittedName>
        <fullName evidence="10">Protease-4</fullName>
    </submittedName>
</protein>
<dbReference type="GO" id="GO:0016020">
    <property type="term" value="C:membrane"/>
    <property type="evidence" value="ECO:0007669"/>
    <property type="project" value="UniProtKB-SubCell"/>
</dbReference>
<dbReference type="Proteomes" id="UP000198569">
    <property type="component" value="Unassembled WGS sequence"/>
</dbReference>
<evidence type="ECO:0000256" key="3">
    <source>
        <dbReference type="ARBA" id="ARBA00022670"/>
    </source>
</evidence>
<dbReference type="InterPro" id="IPR004635">
    <property type="entry name" value="Pept_S49_SppA"/>
</dbReference>
<feature type="domain" description="Peptidase S49" evidence="9">
    <location>
        <begin position="121"/>
        <end position="274"/>
    </location>
</feature>
<accession>A0A1H3B7Y8</accession>